<keyword evidence="6" id="KW-0663">Pyridoxal phosphate</keyword>
<dbReference type="Gene3D" id="3.40.640.10">
    <property type="entry name" value="Type I PLP-dependent aspartate aminotransferase-like (Major domain)"/>
    <property type="match status" value="1"/>
</dbReference>
<dbReference type="InterPro" id="IPR015424">
    <property type="entry name" value="PyrdxlP-dep_Trfase"/>
</dbReference>
<keyword evidence="5 7" id="KW-0808">Transferase</keyword>
<evidence type="ECO:0000256" key="1">
    <source>
        <dbReference type="ARBA" id="ARBA00001933"/>
    </source>
</evidence>
<proteinExistence type="inferred from homology"/>
<accession>A0A1I0MW29</accession>
<evidence type="ECO:0000256" key="4">
    <source>
        <dbReference type="ARBA" id="ARBA00022576"/>
    </source>
</evidence>
<comment type="subunit">
    <text evidence="3">Homodimer.</text>
</comment>
<keyword evidence="4 7" id="KW-0032">Aminotransferase</keyword>
<dbReference type="GO" id="GO:0006520">
    <property type="term" value="P:amino acid metabolic process"/>
    <property type="evidence" value="ECO:0007669"/>
    <property type="project" value="InterPro"/>
</dbReference>
<evidence type="ECO:0000256" key="5">
    <source>
        <dbReference type="ARBA" id="ARBA00022679"/>
    </source>
</evidence>
<dbReference type="InterPro" id="IPR015422">
    <property type="entry name" value="PyrdxlP-dep_Trfase_small"/>
</dbReference>
<name>A0A1I0MW29_9EURY</name>
<dbReference type="PANTHER" id="PTHR46383">
    <property type="entry name" value="ASPARTATE AMINOTRANSFERASE"/>
    <property type="match status" value="1"/>
</dbReference>
<dbReference type="GO" id="GO:0030170">
    <property type="term" value="F:pyridoxal phosphate binding"/>
    <property type="evidence" value="ECO:0007669"/>
    <property type="project" value="InterPro"/>
</dbReference>
<comment type="cofactor">
    <cofactor evidence="1 7">
        <name>pyridoxal 5'-phosphate</name>
        <dbReference type="ChEBI" id="CHEBI:597326"/>
    </cofactor>
</comment>
<evidence type="ECO:0000256" key="3">
    <source>
        <dbReference type="ARBA" id="ARBA00011738"/>
    </source>
</evidence>
<evidence type="ECO:0000259" key="8">
    <source>
        <dbReference type="Pfam" id="PF00155"/>
    </source>
</evidence>
<gene>
    <name evidence="9" type="ORF">SAMN05216170_0919</name>
</gene>
<evidence type="ECO:0000256" key="6">
    <source>
        <dbReference type="ARBA" id="ARBA00022898"/>
    </source>
</evidence>
<reference evidence="9 10" key="1">
    <citation type="submission" date="2016-10" db="EMBL/GenBank/DDBJ databases">
        <authorList>
            <person name="de Groot N.N."/>
        </authorList>
    </citation>
    <scope>NUCLEOTIDE SEQUENCE [LARGE SCALE GENOMIC DNA]</scope>
    <source>
        <strain evidence="9 10">OGL-20</strain>
    </source>
</reference>
<comment type="similarity">
    <text evidence="2 7">Belongs to the class-I pyridoxal-phosphate-dependent aminotransferase family.</text>
</comment>
<dbReference type="Gene3D" id="3.90.1150.10">
    <property type="entry name" value="Aspartate Aminotransferase, domain 1"/>
    <property type="match status" value="1"/>
</dbReference>
<dbReference type="Proteomes" id="UP000182125">
    <property type="component" value="Unassembled WGS sequence"/>
</dbReference>
<dbReference type="InterPro" id="IPR004839">
    <property type="entry name" value="Aminotransferase_I/II_large"/>
</dbReference>
<dbReference type="InterPro" id="IPR050596">
    <property type="entry name" value="AspAT/PAT-like"/>
</dbReference>
<dbReference type="SUPFAM" id="SSF53383">
    <property type="entry name" value="PLP-dependent transferases"/>
    <property type="match status" value="1"/>
</dbReference>
<dbReference type="EC" id="2.6.1.-" evidence="7"/>
<evidence type="ECO:0000313" key="10">
    <source>
        <dbReference type="Proteomes" id="UP000182125"/>
    </source>
</evidence>
<dbReference type="EMBL" id="FOIW01000001">
    <property type="protein sequence ID" value="SEV92818.1"/>
    <property type="molecule type" value="Genomic_DNA"/>
</dbReference>
<organism evidence="9 10">
    <name type="scientific">Thermococcus thioreducens</name>
    <dbReference type="NCBI Taxonomy" id="277988"/>
    <lineage>
        <taxon>Archaea</taxon>
        <taxon>Methanobacteriati</taxon>
        <taxon>Methanobacteriota</taxon>
        <taxon>Thermococci</taxon>
        <taxon>Thermococcales</taxon>
        <taxon>Thermococcaceae</taxon>
        <taxon>Thermococcus</taxon>
    </lineage>
</organism>
<protein>
    <recommendedName>
        <fullName evidence="7">Aminotransferase</fullName>
        <ecNumber evidence="7">2.6.1.-</ecNumber>
    </recommendedName>
</protein>
<dbReference type="GO" id="GO:0008483">
    <property type="term" value="F:transaminase activity"/>
    <property type="evidence" value="ECO:0007669"/>
    <property type="project" value="UniProtKB-KW"/>
</dbReference>
<dbReference type="PROSITE" id="PS00105">
    <property type="entry name" value="AA_TRANSFER_CLASS_1"/>
    <property type="match status" value="1"/>
</dbReference>
<evidence type="ECO:0000313" key="9">
    <source>
        <dbReference type="EMBL" id="SEV92818.1"/>
    </source>
</evidence>
<dbReference type="AlphaFoldDB" id="A0A1I0MW29"/>
<dbReference type="CDD" id="cd00609">
    <property type="entry name" value="AAT_like"/>
    <property type="match status" value="1"/>
</dbReference>
<dbReference type="InterPro" id="IPR015421">
    <property type="entry name" value="PyrdxlP-dep_Trfase_major"/>
</dbReference>
<evidence type="ECO:0000256" key="7">
    <source>
        <dbReference type="RuleBase" id="RU000481"/>
    </source>
</evidence>
<dbReference type="InterPro" id="IPR004838">
    <property type="entry name" value="NHTrfase_class1_PyrdxlP-BS"/>
</dbReference>
<dbReference type="FunFam" id="3.40.640.10:FF:000033">
    <property type="entry name" value="Aspartate aminotransferase"/>
    <property type="match status" value="1"/>
</dbReference>
<evidence type="ECO:0000256" key="2">
    <source>
        <dbReference type="ARBA" id="ARBA00007441"/>
    </source>
</evidence>
<sequence>MLMALSDRLELVNPSEIRKLFDLAQGVEGLISLGIGEPDFDTPEHIKEYAKEALDRGMTHYSPNAGIMMLREAIARKLREQNGIDADPKTQIMVTVGANQAFLMGFAAFLREGEEVLIPSPMFVSYAPAVILAGGKPVEVPTYEENEFRLNVDDLEKHVTEKTRALIINSPNNPTGAVLTRKDLEEIADFAVEHDLMVFSDEVYEHFVYDGARNHSIASLNGMFERTITINGFSKTFAMTGWRLGFVAAPEWIIERMTRFQMYNSTCPVTFAQYAAAKALKDERSWKAVEEMRREYERRRNLVWKRLNEMGLPTVKPRGAFYIFPRVKDTGLTSKEFSEMMLLEAKVAVVPGSAFGSAGEGYIRISYATAYEQLEEAMDRMEKVLREKKLV</sequence>
<dbReference type="PANTHER" id="PTHR46383:SF3">
    <property type="entry name" value="ASPARTATE AMINOTRANSFERASE-RELATED"/>
    <property type="match status" value="1"/>
</dbReference>
<feature type="domain" description="Aminotransferase class I/classII large" evidence="8">
    <location>
        <begin position="30"/>
        <end position="380"/>
    </location>
</feature>
<dbReference type="Pfam" id="PF00155">
    <property type="entry name" value="Aminotran_1_2"/>
    <property type="match status" value="1"/>
</dbReference>